<dbReference type="PANTHER" id="PTHR23322:SF6">
    <property type="entry name" value="UBX DOMAIN-CONTAINING PROTEIN 7"/>
    <property type="match status" value="1"/>
</dbReference>
<sequence>MFKGTFDNAKEIGRREHKWVLVDLHDPSEFACEVLNRDLWKHHDVAEVVRANFLFLQPRTTDSDGRAYRTLYPVAGCPHVAILDPRTGERMAIVGSTAPTMTAPIMRAQRLLKDPAEFVTFIFEFLDTHSLVTPVAAAPAPVRGGAEDDQLAAALRASAQDDAALQAALKASVSVADEDEALQAALRASLTDSSSASPAKNDVVDMADVKSDAESDDAEPATENDPIAALTPLTGPEPPTGAGTTRVQARLPDGQRLVRRFRLADPVSDLYRWIKAKVPEANDAPFALVYVRQDLSEVLDQSVGDAGLANAAVAMSYL</sequence>
<accession>A0A0L0SEQ7</accession>
<keyword evidence="4" id="KW-1185">Reference proteome</keyword>
<evidence type="ECO:0000256" key="1">
    <source>
        <dbReference type="SAM" id="MobiDB-lite"/>
    </source>
</evidence>
<dbReference type="STRING" id="578462.A0A0L0SEQ7"/>
<feature type="domain" description="UBX" evidence="2">
    <location>
        <begin position="240"/>
        <end position="316"/>
    </location>
</feature>
<dbReference type="SUPFAM" id="SSF54236">
    <property type="entry name" value="Ubiquitin-like"/>
    <property type="match status" value="1"/>
</dbReference>
<dbReference type="AlphaFoldDB" id="A0A0L0SEQ7"/>
<dbReference type="InterPro" id="IPR050730">
    <property type="entry name" value="UBX_domain-protein"/>
</dbReference>
<dbReference type="CDD" id="cd01767">
    <property type="entry name" value="UBX"/>
    <property type="match status" value="1"/>
</dbReference>
<dbReference type="OrthoDB" id="270602at2759"/>
<dbReference type="InterPro" id="IPR029071">
    <property type="entry name" value="Ubiquitin-like_domsf"/>
</dbReference>
<dbReference type="CDD" id="cd02958">
    <property type="entry name" value="UAS"/>
    <property type="match status" value="1"/>
</dbReference>
<dbReference type="InterPro" id="IPR006577">
    <property type="entry name" value="UAS"/>
</dbReference>
<feature type="compositionally biased region" description="Low complexity" evidence="1">
    <location>
        <begin position="228"/>
        <end position="245"/>
    </location>
</feature>
<evidence type="ECO:0000313" key="4">
    <source>
        <dbReference type="Proteomes" id="UP000054350"/>
    </source>
</evidence>
<dbReference type="GO" id="GO:0043161">
    <property type="term" value="P:proteasome-mediated ubiquitin-dependent protein catabolic process"/>
    <property type="evidence" value="ECO:0007669"/>
    <property type="project" value="TreeGrafter"/>
</dbReference>
<dbReference type="OMA" id="TWANDYV"/>
<dbReference type="SMART" id="SM00166">
    <property type="entry name" value="UBX"/>
    <property type="match status" value="1"/>
</dbReference>
<gene>
    <name evidence="3" type="ORF">AMAG_18727</name>
</gene>
<dbReference type="VEuPathDB" id="FungiDB:AMAG_18727"/>
<reference evidence="4" key="2">
    <citation type="submission" date="2009-11" db="EMBL/GenBank/DDBJ databases">
        <title>The Genome Sequence of Allomyces macrogynus strain ATCC 38327.</title>
        <authorList>
            <consortium name="The Broad Institute Genome Sequencing Platform"/>
            <person name="Russ C."/>
            <person name="Cuomo C."/>
            <person name="Shea T."/>
            <person name="Young S.K."/>
            <person name="Zeng Q."/>
            <person name="Koehrsen M."/>
            <person name="Haas B."/>
            <person name="Borodovsky M."/>
            <person name="Guigo R."/>
            <person name="Alvarado L."/>
            <person name="Berlin A."/>
            <person name="Borenstein D."/>
            <person name="Chen Z."/>
            <person name="Engels R."/>
            <person name="Freedman E."/>
            <person name="Gellesch M."/>
            <person name="Goldberg J."/>
            <person name="Griggs A."/>
            <person name="Gujja S."/>
            <person name="Heiman D."/>
            <person name="Hepburn T."/>
            <person name="Howarth C."/>
            <person name="Jen D."/>
            <person name="Larson L."/>
            <person name="Lewis B."/>
            <person name="Mehta T."/>
            <person name="Park D."/>
            <person name="Pearson M."/>
            <person name="Roberts A."/>
            <person name="Saif S."/>
            <person name="Shenoy N."/>
            <person name="Sisk P."/>
            <person name="Stolte C."/>
            <person name="Sykes S."/>
            <person name="Walk T."/>
            <person name="White J."/>
            <person name="Yandava C."/>
            <person name="Burger G."/>
            <person name="Gray M.W."/>
            <person name="Holland P.W.H."/>
            <person name="King N."/>
            <person name="Lang F.B.F."/>
            <person name="Roger A.J."/>
            <person name="Ruiz-Trillo I."/>
            <person name="Lander E."/>
            <person name="Nusbaum C."/>
        </authorList>
    </citation>
    <scope>NUCLEOTIDE SEQUENCE [LARGE SCALE GENOMIC DNA]</scope>
    <source>
        <strain evidence="4">ATCC 38327</strain>
    </source>
</reference>
<dbReference type="Pfam" id="PF00789">
    <property type="entry name" value="UBX"/>
    <property type="match status" value="1"/>
</dbReference>
<dbReference type="Pfam" id="PF13899">
    <property type="entry name" value="Thioredoxin_7"/>
    <property type="match status" value="1"/>
</dbReference>
<protein>
    <recommendedName>
        <fullName evidence="2">UBX domain-containing protein</fullName>
    </recommendedName>
</protein>
<dbReference type="SMART" id="SM00594">
    <property type="entry name" value="UAS"/>
    <property type="match status" value="1"/>
</dbReference>
<evidence type="ECO:0000259" key="2">
    <source>
        <dbReference type="PROSITE" id="PS50033"/>
    </source>
</evidence>
<dbReference type="Gene3D" id="3.10.20.90">
    <property type="entry name" value="Phosphatidylinositol 3-kinase Catalytic Subunit, Chain A, domain 1"/>
    <property type="match status" value="1"/>
</dbReference>
<dbReference type="InterPro" id="IPR001012">
    <property type="entry name" value="UBX_dom"/>
</dbReference>
<dbReference type="GO" id="GO:0005634">
    <property type="term" value="C:nucleus"/>
    <property type="evidence" value="ECO:0007669"/>
    <property type="project" value="TreeGrafter"/>
</dbReference>
<feature type="region of interest" description="Disordered" evidence="1">
    <location>
        <begin position="209"/>
        <end position="247"/>
    </location>
</feature>
<dbReference type="PROSITE" id="PS50033">
    <property type="entry name" value="UBX"/>
    <property type="match status" value="1"/>
</dbReference>
<dbReference type="InterPro" id="IPR036249">
    <property type="entry name" value="Thioredoxin-like_sf"/>
</dbReference>
<dbReference type="Gene3D" id="3.40.30.10">
    <property type="entry name" value="Glutaredoxin"/>
    <property type="match status" value="1"/>
</dbReference>
<organism evidence="3 4">
    <name type="scientific">Allomyces macrogynus (strain ATCC 38327)</name>
    <name type="common">Allomyces javanicus var. macrogynus</name>
    <dbReference type="NCBI Taxonomy" id="578462"/>
    <lineage>
        <taxon>Eukaryota</taxon>
        <taxon>Fungi</taxon>
        <taxon>Fungi incertae sedis</taxon>
        <taxon>Blastocladiomycota</taxon>
        <taxon>Blastocladiomycetes</taxon>
        <taxon>Blastocladiales</taxon>
        <taxon>Blastocladiaceae</taxon>
        <taxon>Allomyces</taxon>
    </lineage>
</organism>
<evidence type="ECO:0000313" key="3">
    <source>
        <dbReference type="EMBL" id="KNE61008.1"/>
    </source>
</evidence>
<dbReference type="Proteomes" id="UP000054350">
    <property type="component" value="Unassembled WGS sequence"/>
</dbReference>
<dbReference type="PANTHER" id="PTHR23322">
    <property type="entry name" value="FAS-ASSOCIATED PROTEIN"/>
    <property type="match status" value="1"/>
</dbReference>
<name>A0A0L0SEQ7_ALLM3</name>
<dbReference type="GO" id="GO:0043130">
    <property type="term" value="F:ubiquitin binding"/>
    <property type="evidence" value="ECO:0007669"/>
    <property type="project" value="TreeGrafter"/>
</dbReference>
<dbReference type="EMBL" id="GG745337">
    <property type="protein sequence ID" value="KNE61008.1"/>
    <property type="molecule type" value="Genomic_DNA"/>
</dbReference>
<reference evidence="3 4" key="1">
    <citation type="submission" date="2009-11" db="EMBL/GenBank/DDBJ databases">
        <title>Annotation of Allomyces macrogynus ATCC 38327.</title>
        <authorList>
            <consortium name="The Broad Institute Genome Sequencing Platform"/>
            <person name="Russ C."/>
            <person name="Cuomo C."/>
            <person name="Burger G."/>
            <person name="Gray M.W."/>
            <person name="Holland P.W.H."/>
            <person name="King N."/>
            <person name="Lang F.B.F."/>
            <person name="Roger A.J."/>
            <person name="Ruiz-Trillo I."/>
            <person name="Young S.K."/>
            <person name="Zeng Q."/>
            <person name="Gargeya S."/>
            <person name="Fitzgerald M."/>
            <person name="Haas B."/>
            <person name="Abouelleil A."/>
            <person name="Alvarado L."/>
            <person name="Arachchi H.M."/>
            <person name="Berlin A."/>
            <person name="Chapman S.B."/>
            <person name="Gearin G."/>
            <person name="Goldberg J."/>
            <person name="Griggs A."/>
            <person name="Gujja S."/>
            <person name="Hansen M."/>
            <person name="Heiman D."/>
            <person name="Howarth C."/>
            <person name="Larimer J."/>
            <person name="Lui A."/>
            <person name="MacDonald P.J.P."/>
            <person name="McCowen C."/>
            <person name="Montmayeur A."/>
            <person name="Murphy C."/>
            <person name="Neiman D."/>
            <person name="Pearson M."/>
            <person name="Priest M."/>
            <person name="Roberts A."/>
            <person name="Saif S."/>
            <person name="Shea T."/>
            <person name="Sisk P."/>
            <person name="Stolte C."/>
            <person name="Sykes S."/>
            <person name="Wortman J."/>
            <person name="Nusbaum C."/>
            <person name="Birren B."/>
        </authorList>
    </citation>
    <scope>NUCLEOTIDE SEQUENCE [LARGE SCALE GENOMIC DNA]</scope>
    <source>
        <strain evidence="3 4">ATCC 38327</strain>
    </source>
</reference>
<dbReference type="SUPFAM" id="SSF52833">
    <property type="entry name" value="Thioredoxin-like"/>
    <property type="match status" value="1"/>
</dbReference>
<proteinExistence type="predicted"/>
<dbReference type="eggNOG" id="KOG1364">
    <property type="taxonomic scope" value="Eukaryota"/>
</dbReference>